<sequence length="272" mass="30522">MKLLIQIFLAFLFVTVFTDNIIAQNDIVLKIDGTEMIGKVIAIGETSINFIYKDETIEYKVPKIKIAKITFSSGRVEFYNESSSLADHHNKVAILPFAFLKNKDNGSSAMSKKIQQETYSIFNTHKGVLNFQDPMTTNRLLGKAGIGAEDEENYSMGELCDILGVEFVVQGLVSLEETSVSSYSASNTNIQKNDKKPAKTFVGKLFDNSGTNISTSRSSTSIKNYRTTITMNVYNDKGENIFSKDHESFWQSDDAYKITLKFLAKRTPLYTK</sequence>
<gene>
    <name evidence="1" type="ORF">DFQ02_103345</name>
</gene>
<dbReference type="AlphaFoldDB" id="A0A3D9HHR7"/>
<dbReference type="OrthoDB" id="669636at2"/>
<organism evidence="1 2">
    <name type="scientific">Seonamhaeicola aphaedonensis</name>
    <dbReference type="NCBI Taxonomy" id="1461338"/>
    <lineage>
        <taxon>Bacteria</taxon>
        <taxon>Pseudomonadati</taxon>
        <taxon>Bacteroidota</taxon>
        <taxon>Flavobacteriia</taxon>
        <taxon>Flavobacteriales</taxon>
        <taxon>Flavobacteriaceae</taxon>
    </lineage>
</organism>
<proteinExistence type="predicted"/>
<dbReference type="Proteomes" id="UP000256629">
    <property type="component" value="Unassembled WGS sequence"/>
</dbReference>
<comment type="caution">
    <text evidence="1">The sequence shown here is derived from an EMBL/GenBank/DDBJ whole genome shotgun (WGS) entry which is preliminary data.</text>
</comment>
<reference evidence="1 2" key="1">
    <citation type="submission" date="2018-07" db="EMBL/GenBank/DDBJ databases">
        <title>Genomic Encyclopedia of Type Strains, Phase III (KMG-III): the genomes of soil and plant-associated and newly described type strains.</title>
        <authorList>
            <person name="Whitman W."/>
        </authorList>
    </citation>
    <scope>NUCLEOTIDE SEQUENCE [LARGE SCALE GENOMIC DNA]</scope>
    <source>
        <strain evidence="1 2">CECT 8487</strain>
    </source>
</reference>
<evidence type="ECO:0000313" key="2">
    <source>
        <dbReference type="Proteomes" id="UP000256629"/>
    </source>
</evidence>
<name>A0A3D9HHR7_9FLAO</name>
<evidence type="ECO:0000313" key="1">
    <source>
        <dbReference type="EMBL" id="RED49013.1"/>
    </source>
</evidence>
<dbReference type="RefSeq" id="WP_116523795.1">
    <property type="nucleotide sequence ID" value="NZ_QRDX01000003.1"/>
</dbReference>
<protein>
    <submittedName>
        <fullName evidence="1">Uncharacterized protein</fullName>
    </submittedName>
</protein>
<dbReference type="EMBL" id="QRDX01000003">
    <property type="protein sequence ID" value="RED49013.1"/>
    <property type="molecule type" value="Genomic_DNA"/>
</dbReference>
<keyword evidence="2" id="KW-1185">Reference proteome</keyword>
<accession>A0A3D9HHR7</accession>